<reference evidence="8 9" key="1">
    <citation type="journal article" date="2020" name="Nat. Food">
        <title>A phased Vanilla planifolia genome enables genetic improvement of flavour and production.</title>
        <authorList>
            <person name="Hasing T."/>
            <person name="Tang H."/>
            <person name="Brym M."/>
            <person name="Khazi F."/>
            <person name="Huang T."/>
            <person name="Chambers A.H."/>
        </authorList>
    </citation>
    <scope>NUCLEOTIDE SEQUENCE [LARGE SCALE GENOMIC DNA]</scope>
    <source>
        <tissue evidence="8">Leaf</tissue>
    </source>
</reference>
<dbReference type="SUPFAM" id="SSF52402">
    <property type="entry name" value="Adenine nucleotide alpha hydrolases-like"/>
    <property type="match status" value="1"/>
</dbReference>
<evidence type="ECO:0000256" key="6">
    <source>
        <dbReference type="ARBA" id="ARBA00048539"/>
    </source>
</evidence>
<organism evidence="8 9">
    <name type="scientific">Vanilla planifolia</name>
    <name type="common">Vanilla</name>
    <dbReference type="NCBI Taxonomy" id="51239"/>
    <lineage>
        <taxon>Eukaryota</taxon>
        <taxon>Viridiplantae</taxon>
        <taxon>Streptophyta</taxon>
        <taxon>Embryophyta</taxon>
        <taxon>Tracheophyta</taxon>
        <taxon>Spermatophyta</taxon>
        <taxon>Magnoliopsida</taxon>
        <taxon>Liliopsida</taxon>
        <taxon>Asparagales</taxon>
        <taxon>Orchidaceae</taxon>
        <taxon>Vanilloideae</taxon>
        <taxon>Vanilleae</taxon>
        <taxon>Vanilla</taxon>
    </lineage>
</organism>
<dbReference type="InterPro" id="IPR011063">
    <property type="entry name" value="TilS/TtcA_N"/>
</dbReference>
<dbReference type="Gene3D" id="3.40.50.620">
    <property type="entry name" value="HUPs"/>
    <property type="match status" value="1"/>
</dbReference>
<evidence type="ECO:0000256" key="2">
    <source>
        <dbReference type="ARBA" id="ARBA00022598"/>
    </source>
</evidence>
<dbReference type="CDD" id="cd01992">
    <property type="entry name" value="TilS_N"/>
    <property type="match status" value="1"/>
</dbReference>
<evidence type="ECO:0000256" key="3">
    <source>
        <dbReference type="ARBA" id="ARBA00022694"/>
    </source>
</evidence>
<proteinExistence type="inferred from homology"/>
<keyword evidence="4" id="KW-0547">Nucleotide-binding</keyword>
<dbReference type="InterPro" id="IPR012094">
    <property type="entry name" value="tRNA_Ile_lys_synt"/>
</dbReference>
<dbReference type="AlphaFoldDB" id="A0A835VAV1"/>
<evidence type="ECO:0000256" key="4">
    <source>
        <dbReference type="ARBA" id="ARBA00022741"/>
    </source>
</evidence>
<feature type="domain" description="tRNA(Ile)-lysidine/2-thiocytidine synthase N-terminal" evidence="7">
    <location>
        <begin position="37"/>
        <end position="236"/>
    </location>
</feature>
<evidence type="ECO:0000313" key="8">
    <source>
        <dbReference type="EMBL" id="KAG0493929.1"/>
    </source>
</evidence>
<protein>
    <recommendedName>
        <fullName evidence="1">tRNA(Ile)-lysidine synthetase</fullName>
        <ecNumber evidence="1">6.3.4.19</ecNumber>
    </recommendedName>
</protein>
<dbReference type="Proteomes" id="UP000639772">
    <property type="component" value="Unassembled WGS sequence"/>
</dbReference>
<comment type="catalytic activity">
    <reaction evidence="6">
        <text>cytidine(34) in tRNA(Ile2) + L-lysine + ATP = lysidine(34) in tRNA(Ile2) + AMP + diphosphate + H(+)</text>
        <dbReference type="Rhea" id="RHEA:43744"/>
        <dbReference type="Rhea" id="RHEA-COMP:10625"/>
        <dbReference type="Rhea" id="RHEA-COMP:10670"/>
        <dbReference type="ChEBI" id="CHEBI:15378"/>
        <dbReference type="ChEBI" id="CHEBI:30616"/>
        <dbReference type="ChEBI" id="CHEBI:32551"/>
        <dbReference type="ChEBI" id="CHEBI:33019"/>
        <dbReference type="ChEBI" id="CHEBI:82748"/>
        <dbReference type="ChEBI" id="CHEBI:83665"/>
        <dbReference type="ChEBI" id="CHEBI:456215"/>
        <dbReference type="EC" id="6.3.4.19"/>
    </reaction>
</comment>
<dbReference type="PANTHER" id="PTHR43033">
    <property type="entry name" value="TRNA(ILE)-LYSIDINE SYNTHASE-RELATED"/>
    <property type="match status" value="1"/>
</dbReference>
<dbReference type="InterPro" id="IPR014729">
    <property type="entry name" value="Rossmann-like_a/b/a_fold"/>
</dbReference>
<accession>A0A835VAV1</accession>
<keyword evidence="2" id="KW-0436">Ligase</keyword>
<evidence type="ECO:0000259" key="7">
    <source>
        <dbReference type="Pfam" id="PF01171"/>
    </source>
</evidence>
<dbReference type="GO" id="GO:0008033">
    <property type="term" value="P:tRNA processing"/>
    <property type="evidence" value="ECO:0007669"/>
    <property type="project" value="UniProtKB-KW"/>
</dbReference>
<gene>
    <name evidence="8" type="ORF">HPP92_004923</name>
</gene>
<dbReference type="OrthoDB" id="198857at2759"/>
<dbReference type="GO" id="GO:0005524">
    <property type="term" value="F:ATP binding"/>
    <property type="evidence" value="ECO:0007669"/>
    <property type="project" value="UniProtKB-KW"/>
</dbReference>
<evidence type="ECO:0000313" key="9">
    <source>
        <dbReference type="Proteomes" id="UP000639772"/>
    </source>
</evidence>
<sequence length="328" mass="37245">MRTFLRRLKCSATGISFYRESFSRRMAMAGLKRHHRIAIGVSGGPDSMALCALTAWWKSEEPSSGTIDALGYLDGLLGIIVDHRLRPESSEEARVVQERVMKMGIRCKIGCCNWSEGRPKLGHLLEASREMRDHMLQEFCLKEKINILLVAHHADDQAELFILRLSRNSGVLGLAGMPFVSQLFLQHSSHWWSASGNHLILLVRPMLEFSKDDIYKICHGGQLTWVEDPTNLNSLFAETASHFIGLTRTVIENSCRKMLKRCVSVMDEGYTIINLEKLDPLNINDLYLSKFLDVVLQFTSQRLRPIRGSAMRLLLGYVRSLPCKMLPK</sequence>
<comment type="caution">
    <text evidence="8">The sequence shown here is derived from an EMBL/GenBank/DDBJ whole genome shotgun (WGS) entry which is preliminary data.</text>
</comment>
<dbReference type="PANTHER" id="PTHR43033:SF5">
    <property type="entry name" value="TRNA(ILE)-LYSIDINE SYNTHETASE"/>
    <property type="match status" value="1"/>
</dbReference>
<dbReference type="EC" id="6.3.4.19" evidence="1"/>
<name>A0A835VAV1_VANPL</name>
<dbReference type="NCBIfam" id="TIGR02432">
    <property type="entry name" value="lysidine_TilS_N"/>
    <property type="match status" value="1"/>
</dbReference>
<dbReference type="InterPro" id="IPR012795">
    <property type="entry name" value="tRNA_Ile_lys_synt_N"/>
</dbReference>
<evidence type="ECO:0000256" key="1">
    <source>
        <dbReference type="ARBA" id="ARBA00013267"/>
    </source>
</evidence>
<evidence type="ECO:0000256" key="5">
    <source>
        <dbReference type="ARBA" id="ARBA00022840"/>
    </source>
</evidence>
<dbReference type="EMBL" id="JADCNM010000002">
    <property type="protein sequence ID" value="KAG0493929.1"/>
    <property type="molecule type" value="Genomic_DNA"/>
</dbReference>
<dbReference type="GO" id="GO:0032267">
    <property type="term" value="F:tRNA(Ile)-lysidine synthase activity"/>
    <property type="evidence" value="ECO:0007669"/>
    <property type="project" value="UniProtKB-EC"/>
</dbReference>
<keyword evidence="5" id="KW-0067">ATP-binding</keyword>
<dbReference type="Pfam" id="PF01171">
    <property type="entry name" value="ATP_bind_3"/>
    <property type="match status" value="1"/>
</dbReference>
<keyword evidence="3" id="KW-0819">tRNA processing</keyword>
<dbReference type="HAMAP" id="MF_01161">
    <property type="entry name" value="tRNA_Ile_lys_synt"/>
    <property type="match status" value="1"/>
</dbReference>